<keyword evidence="1" id="KW-0472">Membrane</keyword>
<dbReference type="AlphaFoldDB" id="A0A8R1W670"/>
<feature type="transmembrane region" description="Helical" evidence="1">
    <location>
        <begin position="6"/>
        <end position="24"/>
    </location>
</feature>
<evidence type="ECO:0000256" key="1">
    <source>
        <dbReference type="SAM" id="Phobius"/>
    </source>
</evidence>
<keyword evidence="3" id="KW-1185">Reference proteome</keyword>
<keyword evidence="1" id="KW-1133">Transmembrane helix</keyword>
<dbReference type="Proteomes" id="UP000007819">
    <property type="component" value="Chromosome X"/>
</dbReference>
<reference evidence="3" key="1">
    <citation type="submission" date="2010-06" db="EMBL/GenBank/DDBJ databases">
        <authorList>
            <person name="Jiang H."/>
            <person name="Abraham K."/>
            <person name="Ali S."/>
            <person name="Alsbrooks S.L."/>
            <person name="Anim B.N."/>
            <person name="Anosike U.S."/>
            <person name="Attaway T."/>
            <person name="Bandaranaike D.P."/>
            <person name="Battles P.K."/>
            <person name="Bell S.N."/>
            <person name="Bell A.V."/>
            <person name="Beltran B."/>
            <person name="Bickham C."/>
            <person name="Bustamante Y."/>
            <person name="Caleb T."/>
            <person name="Canada A."/>
            <person name="Cardenas V."/>
            <person name="Carter K."/>
            <person name="Chacko J."/>
            <person name="Chandrabose M.N."/>
            <person name="Chavez D."/>
            <person name="Chavez A."/>
            <person name="Chen L."/>
            <person name="Chu H.-S."/>
            <person name="Claassen K.J."/>
            <person name="Cockrell R."/>
            <person name="Collins M."/>
            <person name="Cooper J.A."/>
            <person name="Cree A."/>
            <person name="Curry S.M."/>
            <person name="Da Y."/>
            <person name="Dao M.D."/>
            <person name="Das B."/>
            <person name="Davila M.-L."/>
            <person name="Davy-Carroll L."/>
            <person name="Denson S."/>
            <person name="Dinh H."/>
            <person name="Ebong V.E."/>
            <person name="Edwards J.R."/>
            <person name="Egan A."/>
            <person name="El-Daye J."/>
            <person name="Escobedo L."/>
            <person name="Fernandez S."/>
            <person name="Fernando P.R."/>
            <person name="Flagg N."/>
            <person name="Forbes L.D."/>
            <person name="Fowler R.G."/>
            <person name="Fu Q."/>
            <person name="Gabisi R.A."/>
            <person name="Ganer J."/>
            <person name="Garbino Pronczuk A."/>
            <person name="Garcia R.M."/>
            <person name="Garner T."/>
            <person name="Garrett T.E."/>
            <person name="Gonzalez D.A."/>
            <person name="Hamid H."/>
            <person name="Hawkins E.S."/>
            <person name="Hirani K."/>
            <person name="Hogues M.E."/>
            <person name="Hollins B."/>
            <person name="Hsiao C.-H."/>
            <person name="Jabil R."/>
            <person name="James M.L."/>
            <person name="Jhangiani S.N."/>
            <person name="Johnson B."/>
            <person name="Johnson Q."/>
            <person name="Joshi V."/>
            <person name="Kalu J.B."/>
            <person name="Kam C."/>
            <person name="Kashfia A."/>
            <person name="Keebler J."/>
            <person name="Kisamo H."/>
            <person name="Kovar C.L."/>
            <person name="Lago L.A."/>
            <person name="Lai C.-Y."/>
            <person name="Laidlaw J."/>
            <person name="Lara F."/>
            <person name="Le T.-K."/>
            <person name="Lee S.L."/>
            <person name="Legall F.H."/>
            <person name="Lemon S.J."/>
            <person name="Lewis L.R."/>
            <person name="Li B."/>
            <person name="Liu Y."/>
            <person name="Liu Y.-S."/>
            <person name="Lopez J."/>
            <person name="Lozado R.J."/>
            <person name="Lu J."/>
            <person name="Madu R.C."/>
            <person name="Maheshwari M."/>
            <person name="Maheshwari R."/>
            <person name="Malloy K."/>
            <person name="Martinez E."/>
            <person name="Mathew T."/>
            <person name="Mercado I.C."/>
            <person name="Mercado C."/>
            <person name="Meyer B."/>
            <person name="Montgomery K."/>
            <person name="Morgan M.B."/>
            <person name="Munidasa M."/>
            <person name="Nazareth L.V."/>
            <person name="Nelson J."/>
            <person name="Ng B.M."/>
            <person name="Nguyen N.B."/>
            <person name="Nguyen P.Q."/>
            <person name="Nguyen T."/>
            <person name="Obregon M."/>
            <person name="Okwuonu G.O."/>
            <person name="Onwere C.G."/>
            <person name="Orozco G."/>
            <person name="Parra A."/>
            <person name="Patel S."/>
            <person name="Patil S."/>
            <person name="Perez A."/>
            <person name="Perez Y."/>
            <person name="Pham C."/>
            <person name="Primus E.L."/>
            <person name="Pu L.-L."/>
            <person name="Puazo M."/>
            <person name="Qin X."/>
            <person name="Quiroz J.B."/>
            <person name="Reese J."/>
            <person name="Richards S."/>
            <person name="Rives C.M."/>
            <person name="Robberts R."/>
            <person name="Ruiz S.J."/>
            <person name="Ruiz M.J."/>
            <person name="Santibanez J."/>
            <person name="Schneider B.W."/>
            <person name="Sisson I."/>
            <person name="Smith M."/>
            <person name="Sodergren E."/>
            <person name="Song X.-Z."/>
            <person name="Song B.B."/>
            <person name="Summersgill H."/>
            <person name="Thelus R."/>
            <person name="Thornton R.D."/>
            <person name="Trejos Z.Y."/>
            <person name="Usmani K."/>
            <person name="Vattathil S."/>
            <person name="Villasana D."/>
            <person name="Walker D.L."/>
            <person name="Wang S."/>
            <person name="Wang K."/>
            <person name="White C.S."/>
            <person name="Williams A.C."/>
            <person name="Williamson J."/>
            <person name="Wilson K."/>
            <person name="Woghiren I.O."/>
            <person name="Woodworth J.R."/>
            <person name="Worley K.C."/>
            <person name="Wright R.A."/>
            <person name="Wu W."/>
            <person name="Young L."/>
            <person name="Zhang L."/>
            <person name="Zhang J."/>
            <person name="Zhu Y."/>
            <person name="Muzny D.M."/>
            <person name="Weinstock G."/>
            <person name="Gibbs R.A."/>
        </authorList>
    </citation>
    <scope>NUCLEOTIDE SEQUENCE [LARGE SCALE GENOMIC DNA]</scope>
    <source>
        <strain evidence="3">LSR1</strain>
    </source>
</reference>
<keyword evidence="1" id="KW-0812">Transmembrane</keyword>
<dbReference type="RefSeq" id="XP_003246331.1">
    <property type="nucleotide sequence ID" value="XM_003246283.3"/>
</dbReference>
<dbReference type="KEGG" id="api:100570270"/>
<dbReference type="EnsemblMetazoa" id="XM_003246283.4">
    <property type="protein sequence ID" value="XP_003246331.1"/>
    <property type="gene ID" value="LOC100570270"/>
</dbReference>
<name>A0A8R1W670_ACYPI</name>
<proteinExistence type="predicted"/>
<reference evidence="2" key="2">
    <citation type="submission" date="2022-06" db="UniProtKB">
        <authorList>
            <consortium name="EnsemblMetazoa"/>
        </authorList>
    </citation>
    <scope>IDENTIFICATION</scope>
</reference>
<evidence type="ECO:0000313" key="2">
    <source>
        <dbReference type="EnsemblMetazoa" id="XP_003246331.1"/>
    </source>
</evidence>
<dbReference type="GeneID" id="100570270"/>
<dbReference type="OrthoDB" id="6593530at2759"/>
<protein>
    <submittedName>
        <fullName evidence="2">Uncharacterized protein</fullName>
    </submittedName>
</protein>
<organism evidence="2 3">
    <name type="scientific">Acyrthosiphon pisum</name>
    <name type="common">Pea aphid</name>
    <dbReference type="NCBI Taxonomy" id="7029"/>
    <lineage>
        <taxon>Eukaryota</taxon>
        <taxon>Metazoa</taxon>
        <taxon>Ecdysozoa</taxon>
        <taxon>Arthropoda</taxon>
        <taxon>Hexapoda</taxon>
        <taxon>Insecta</taxon>
        <taxon>Pterygota</taxon>
        <taxon>Neoptera</taxon>
        <taxon>Paraneoptera</taxon>
        <taxon>Hemiptera</taxon>
        <taxon>Sternorrhyncha</taxon>
        <taxon>Aphidomorpha</taxon>
        <taxon>Aphidoidea</taxon>
        <taxon>Aphididae</taxon>
        <taxon>Macrosiphini</taxon>
        <taxon>Acyrthosiphon</taxon>
    </lineage>
</organism>
<sequence>MAEIKYKFEGVMIVSGTFMLLTMYELPVASYFESIIYYRCFQQTAVQLLVPLVFQTLIPTYNDGDEDDGSALFWILDFIEYSMYFTTIYLVKRVITLLDLF</sequence>
<evidence type="ECO:0000313" key="3">
    <source>
        <dbReference type="Proteomes" id="UP000007819"/>
    </source>
</evidence>
<accession>A0A8R1W670</accession>